<comment type="caution">
    <text evidence="2">The sequence shown here is derived from an EMBL/GenBank/DDBJ whole genome shotgun (WGS) entry which is preliminary data.</text>
</comment>
<organism evidence="2 3">
    <name type="scientific">Patellaria atrata CBS 101060</name>
    <dbReference type="NCBI Taxonomy" id="1346257"/>
    <lineage>
        <taxon>Eukaryota</taxon>
        <taxon>Fungi</taxon>
        <taxon>Dikarya</taxon>
        <taxon>Ascomycota</taxon>
        <taxon>Pezizomycotina</taxon>
        <taxon>Dothideomycetes</taxon>
        <taxon>Dothideomycetes incertae sedis</taxon>
        <taxon>Patellariales</taxon>
        <taxon>Patellariaceae</taxon>
        <taxon>Patellaria</taxon>
    </lineage>
</organism>
<protein>
    <submittedName>
        <fullName evidence="2">Uncharacterized protein</fullName>
    </submittedName>
</protein>
<keyword evidence="3" id="KW-1185">Reference proteome</keyword>
<dbReference type="AlphaFoldDB" id="A0A9P4S6H2"/>
<proteinExistence type="predicted"/>
<sequence length="176" mass="19202">MTDNKAKLAFSDREMQLLAYAWQCFDAPVKIDHEKLAQLSGYKNAETSRVIFNGLKRKLATATGNTTNGNGSTGTNYTPKSTFKRTKRTKSANAWADTASGDDDDELDATPKAGKKRKAVSVKTPAPKKAKNEVTTSVPSSPFGDPEDVAKFKTEPDVDEDFINAFGFVNEEEEGI</sequence>
<name>A0A9P4S6H2_9PEZI</name>
<dbReference type="EMBL" id="MU006101">
    <property type="protein sequence ID" value="KAF2837032.1"/>
    <property type="molecule type" value="Genomic_DNA"/>
</dbReference>
<gene>
    <name evidence="2" type="ORF">M501DRAFT_996179</name>
</gene>
<evidence type="ECO:0000313" key="3">
    <source>
        <dbReference type="Proteomes" id="UP000799429"/>
    </source>
</evidence>
<evidence type="ECO:0000256" key="1">
    <source>
        <dbReference type="SAM" id="MobiDB-lite"/>
    </source>
</evidence>
<reference evidence="2" key="1">
    <citation type="journal article" date="2020" name="Stud. Mycol.">
        <title>101 Dothideomycetes genomes: a test case for predicting lifestyles and emergence of pathogens.</title>
        <authorList>
            <person name="Haridas S."/>
            <person name="Albert R."/>
            <person name="Binder M."/>
            <person name="Bloem J."/>
            <person name="Labutti K."/>
            <person name="Salamov A."/>
            <person name="Andreopoulos B."/>
            <person name="Baker S."/>
            <person name="Barry K."/>
            <person name="Bills G."/>
            <person name="Bluhm B."/>
            <person name="Cannon C."/>
            <person name="Castanera R."/>
            <person name="Culley D."/>
            <person name="Daum C."/>
            <person name="Ezra D."/>
            <person name="Gonzalez J."/>
            <person name="Henrissat B."/>
            <person name="Kuo A."/>
            <person name="Liang C."/>
            <person name="Lipzen A."/>
            <person name="Lutzoni F."/>
            <person name="Magnuson J."/>
            <person name="Mondo S."/>
            <person name="Nolan M."/>
            <person name="Ohm R."/>
            <person name="Pangilinan J."/>
            <person name="Park H.-J."/>
            <person name="Ramirez L."/>
            <person name="Alfaro M."/>
            <person name="Sun H."/>
            <person name="Tritt A."/>
            <person name="Yoshinaga Y."/>
            <person name="Zwiers L.-H."/>
            <person name="Turgeon B."/>
            <person name="Goodwin S."/>
            <person name="Spatafora J."/>
            <person name="Crous P."/>
            <person name="Grigoriev I."/>
        </authorList>
    </citation>
    <scope>NUCLEOTIDE SEQUENCE</scope>
    <source>
        <strain evidence="2">CBS 101060</strain>
    </source>
</reference>
<dbReference type="Proteomes" id="UP000799429">
    <property type="component" value="Unassembled WGS sequence"/>
</dbReference>
<feature type="region of interest" description="Disordered" evidence="1">
    <location>
        <begin position="61"/>
        <end position="148"/>
    </location>
</feature>
<accession>A0A9P4S6H2</accession>
<dbReference type="OrthoDB" id="5403747at2759"/>
<evidence type="ECO:0000313" key="2">
    <source>
        <dbReference type="EMBL" id="KAF2837032.1"/>
    </source>
</evidence>
<feature type="compositionally biased region" description="Low complexity" evidence="1">
    <location>
        <begin position="61"/>
        <end position="81"/>
    </location>
</feature>